<comment type="caution">
    <text evidence="2">The sequence shown here is derived from an EMBL/GenBank/DDBJ whole genome shotgun (WGS) entry which is preliminary data.</text>
</comment>
<evidence type="ECO:0000313" key="2">
    <source>
        <dbReference type="EMBL" id="KAG5515876.1"/>
    </source>
</evidence>
<proteinExistence type="predicted"/>
<evidence type="ECO:0000256" key="1">
    <source>
        <dbReference type="SAM" id="Phobius"/>
    </source>
</evidence>
<protein>
    <submittedName>
        <fullName evidence="2">Uncharacterized protein</fullName>
    </submittedName>
</protein>
<keyword evidence="1" id="KW-1133">Transmembrane helix</keyword>
<gene>
    <name evidence="2" type="ORF">RHGRI_036801</name>
</gene>
<keyword evidence="1" id="KW-0472">Membrane</keyword>
<reference evidence="2 3" key="1">
    <citation type="submission" date="2020-08" db="EMBL/GenBank/DDBJ databases">
        <title>Plant Genome Project.</title>
        <authorList>
            <person name="Zhang R.-G."/>
        </authorList>
    </citation>
    <scope>NUCLEOTIDE SEQUENCE [LARGE SCALE GENOMIC DNA]</scope>
    <source>
        <strain evidence="2">WSP0</strain>
        <tissue evidence="2">Leaf</tissue>
    </source>
</reference>
<accession>A0AAV6HUR3</accession>
<name>A0AAV6HUR3_9ERIC</name>
<evidence type="ECO:0000313" key="3">
    <source>
        <dbReference type="Proteomes" id="UP000823749"/>
    </source>
</evidence>
<keyword evidence="3" id="KW-1185">Reference proteome</keyword>
<keyword evidence="1" id="KW-0812">Transmembrane</keyword>
<sequence>MMKRNEDPGIWVASSLIVAVRLTLFLCFCLKTVMGSLQLNWFQLVCNSFSFPGTPSDMFNILRAQSIANSLGYHS</sequence>
<dbReference type="Proteomes" id="UP000823749">
    <property type="component" value="Chromosome 13"/>
</dbReference>
<organism evidence="2 3">
    <name type="scientific">Rhododendron griersonianum</name>
    <dbReference type="NCBI Taxonomy" id="479676"/>
    <lineage>
        <taxon>Eukaryota</taxon>
        <taxon>Viridiplantae</taxon>
        <taxon>Streptophyta</taxon>
        <taxon>Embryophyta</taxon>
        <taxon>Tracheophyta</taxon>
        <taxon>Spermatophyta</taxon>
        <taxon>Magnoliopsida</taxon>
        <taxon>eudicotyledons</taxon>
        <taxon>Gunneridae</taxon>
        <taxon>Pentapetalae</taxon>
        <taxon>asterids</taxon>
        <taxon>Ericales</taxon>
        <taxon>Ericaceae</taxon>
        <taxon>Ericoideae</taxon>
        <taxon>Rhodoreae</taxon>
        <taxon>Rhododendron</taxon>
    </lineage>
</organism>
<feature type="transmembrane region" description="Helical" evidence="1">
    <location>
        <begin position="12"/>
        <end position="30"/>
    </location>
</feature>
<dbReference type="AlphaFoldDB" id="A0AAV6HUR3"/>
<dbReference type="EMBL" id="JACTNZ010000013">
    <property type="protein sequence ID" value="KAG5515876.1"/>
    <property type="molecule type" value="Genomic_DNA"/>
</dbReference>